<name>A0A290S5M3_9GAMM</name>
<proteinExistence type="predicted"/>
<protein>
    <submittedName>
        <fullName evidence="1">Uncharacterized protein</fullName>
    </submittedName>
</protein>
<dbReference type="AlphaFoldDB" id="A0A290S5M3"/>
<dbReference type="KEGG" id="part:PARC_a2965"/>
<organism evidence="1 2">
    <name type="scientific">Pseudoalteromonas arctica A 37-1-2</name>
    <dbReference type="NCBI Taxonomy" id="1117313"/>
    <lineage>
        <taxon>Bacteria</taxon>
        <taxon>Pseudomonadati</taxon>
        <taxon>Pseudomonadota</taxon>
        <taxon>Gammaproteobacteria</taxon>
        <taxon>Alteromonadales</taxon>
        <taxon>Pseudoalteromonadaceae</taxon>
        <taxon>Pseudoalteromonas</taxon>
    </lineage>
</organism>
<dbReference type="EMBL" id="CP011025">
    <property type="protein sequence ID" value="ATC87396.1"/>
    <property type="molecule type" value="Genomic_DNA"/>
</dbReference>
<evidence type="ECO:0000313" key="2">
    <source>
        <dbReference type="Proteomes" id="UP000016505"/>
    </source>
</evidence>
<sequence>MRYSFLVALLQNIKAGYFIIEAFFLIHTTSVNPNLIE</sequence>
<accession>A0A290S5M3</accession>
<evidence type="ECO:0000313" key="1">
    <source>
        <dbReference type="EMBL" id="ATC87396.1"/>
    </source>
</evidence>
<dbReference type="Proteomes" id="UP000016505">
    <property type="component" value="Chromosome I"/>
</dbReference>
<reference evidence="1 2" key="1">
    <citation type="journal article" date="2012" name="J. Bacteriol.">
        <title>Genome sequences of type strains of seven species of the marine bacterium Pseudoalteromonas.</title>
        <authorList>
            <person name="Xie B.B."/>
            <person name="Shu Y.L."/>
            <person name="Qin Q.L."/>
            <person name="Rong J.C."/>
            <person name="Zhang X.Y."/>
            <person name="Chen X.L."/>
            <person name="Shi M."/>
            <person name="He H.L."/>
            <person name="Zhou B.C."/>
            <person name="Zhang Y.Z."/>
        </authorList>
    </citation>
    <scope>NUCLEOTIDE SEQUENCE [LARGE SCALE GENOMIC DNA]</scope>
    <source>
        <strain evidence="1 2">A 37-1-2</strain>
    </source>
</reference>
<gene>
    <name evidence="1" type="ORF">PARC_a2965</name>
</gene>